<dbReference type="GO" id="GO:0016887">
    <property type="term" value="F:ATP hydrolysis activity"/>
    <property type="evidence" value="ECO:0007669"/>
    <property type="project" value="InterPro"/>
</dbReference>
<evidence type="ECO:0000313" key="14">
    <source>
        <dbReference type="EMBL" id="KOX72483.1"/>
    </source>
</evidence>
<dbReference type="SUPFAM" id="SSF52540">
    <property type="entry name" value="P-loop containing nucleoside triphosphate hydrolases"/>
    <property type="match status" value="2"/>
</dbReference>
<feature type="transmembrane region" description="Helical" evidence="11">
    <location>
        <begin position="909"/>
        <end position="936"/>
    </location>
</feature>
<dbReference type="AlphaFoldDB" id="A0A0M8ZYZ6"/>
<evidence type="ECO:0000256" key="9">
    <source>
        <dbReference type="SAM" id="Coils"/>
    </source>
</evidence>
<evidence type="ECO:0000313" key="15">
    <source>
        <dbReference type="Proteomes" id="UP000053105"/>
    </source>
</evidence>
<dbReference type="EMBL" id="KQ435821">
    <property type="protein sequence ID" value="KOX72483.1"/>
    <property type="molecule type" value="Genomic_DNA"/>
</dbReference>
<dbReference type="GO" id="GO:0140359">
    <property type="term" value="F:ABC-type transporter activity"/>
    <property type="evidence" value="ECO:0007669"/>
    <property type="project" value="InterPro"/>
</dbReference>
<gene>
    <name evidence="14" type="ORF">WN51_01583</name>
</gene>
<keyword evidence="7 11" id="KW-1133">Transmembrane helix</keyword>
<keyword evidence="9" id="KW-0175">Coiled coil</keyword>
<feature type="region of interest" description="Disordered" evidence="10">
    <location>
        <begin position="1237"/>
        <end position="1256"/>
    </location>
</feature>
<comment type="subcellular location">
    <subcellularLocation>
        <location evidence="1">Membrane</location>
        <topology evidence="1">Multi-pass membrane protein</topology>
    </subcellularLocation>
</comment>
<evidence type="ECO:0000256" key="7">
    <source>
        <dbReference type="ARBA" id="ARBA00022989"/>
    </source>
</evidence>
<dbReference type="InterPro" id="IPR044746">
    <property type="entry name" value="ABCC_6TM_D1"/>
</dbReference>
<dbReference type="Gene3D" id="3.40.50.300">
    <property type="entry name" value="P-loop containing nucleotide triphosphate hydrolases"/>
    <property type="match status" value="2"/>
</dbReference>
<evidence type="ECO:0000256" key="4">
    <source>
        <dbReference type="ARBA" id="ARBA00022737"/>
    </source>
</evidence>
<dbReference type="PANTHER" id="PTHR24223">
    <property type="entry name" value="ATP-BINDING CASSETTE SUB-FAMILY C"/>
    <property type="match status" value="1"/>
</dbReference>
<dbReference type="GO" id="GO:0016020">
    <property type="term" value="C:membrane"/>
    <property type="evidence" value="ECO:0007669"/>
    <property type="project" value="UniProtKB-SubCell"/>
</dbReference>
<dbReference type="PROSITE" id="PS50893">
    <property type="entry name" value="ABC_TRANSPORTER_2"/>
    <property type="match status" value="2"/>
</dbReference>
<evidence type="ECO:0000256" key="5">
    <source>
        <dbReference type="ARBA" id="ARBA00022741"/>
    </source>
</evidence>
<dbReference type="PANTHER" id="PTHR24223:SF415">
    <property type="entry name" value="FI20190P1"/>
    <property type="match status" value="1"/>
</dbReference>
<reference evidence="14 15" key="1">
    <citation type="submission" date="2015-07" db="EMBL/GenBank/DDBJ databases">
        <title>The genome of Melipona quadrifasciata.</title>
        <authorList>
            <person name="Pan H."/>
            <person name="Kapheim K."/>
        </authorList>
    </citation>
    <scope>NUCLEOTIDE SEQUENCE [LARGE SCALE GENOMIC DNA]</scope>
    <source>
        <strain evidence="14">0111107301</strain>
        <tissue evidence="14">Whole body</tissue>
    </source>
</reference>
<evidence type="ECO:0000256" key="1">
    <source>
        <dbReference type="ARBA" id="ARBA00004141"/>
    </source>
</evidence>
<feature type="transmembrane region" description="Helical" evidence="11">
    <location>
        <begin position="206"/>
        <end position="226"/>
    </location>
</feature>
<keyword evidence="4" id="KW-0677">Repeat</keyword>
<dbReference type="InterPro" id="IPR050173">
    <property type="entry name" value="ABC_transporter_C-like"/>
</dbReference>
<feature type="transmembrane region" description="Helical" evidence="11">
    <location>
        <begin position="325"/>
        <end position="346"/>
    </location>
</feature>
<keyword evidence="15" id="KW-1185">Reference proteome</keyword>
<evidence type="ECO:0000259" key="12">
    <source>
        <dbReference type="PROSITE" id="PS50893"/>
    </source>
</evidence>
<dbReference type="GO" id="GO:0005524">
    <property type="term" value="F:ATP binding"/>
    <property type="evidence" value="ECO:0007669"/>
    <property type="project" value="UniProtKB-KW"/>
</dbReference>
<feature type="domain" description="ABC transporter" evidence="12">
    <location>
        <begin position="1009"/>
        <end position="1207"/>
    </location>
</feature>
<keyword evidence="2" id="KW-0813">Transport</keyword>
<feature type="transmembrane region" description="Helical" evidence="11">
    <location>
        <begin position="292"/>
        <end position="313"/>
    </location>
</feature>
<evidence type="ECO:0000256" key="2">
    <source>
        <dbReference type="ARBA" id="ARBA00022448"/>
    </source>
</evidence>
<dbReference type="CDD" id="cd18579">
    <property type="entry name" value="ABC_6TM_ABCC_D1"/>
    <property type="match status" value="1"/>
</dbReference>
<dbReference type="FunFam" id="3.40.50.300:FF:000973">
    <property type="entry name" value="Multidrug resistance-associated protein 4"/>
    <property type="match status" value="1"/>
</dbReference>
<dbReference type="Gene3D" id="1.20.1560.10">
    <property type="entry name" value="ABC transporter type 1, transmembrane domain"/>
    <property type="match status" value="2"/>
</dbReference>
<evidence type="ECO:0000256" key="10">
    <source>
        <dbReference type="SAM" id="MobiDB-lite"/>
    </source>
</evidence>
<dbReference type="CDD" id="cd03244">
    <property type="entry name" value="ABCC_MRP_domain2"/>
    <property type="match status" value="1"/>
</dbReference>
<evidence type="ECO:0008006" key="16">
    <source>
        <dbReference type="Google" id="ProtNLM"/>
    </source>
</evidence>
<name>A0A0M8ZYZ6_9HYME</name>
<dbReference type="STRING" id="166423.A0A0M8ZYZ6"/>
<feature type="transmembrane region" description="Helical" evidence="11">
    <location>
        <begin position="104"/>
        <end position="130"/>
    </location>
</feature>
<protein>
    <recommendedName>
        <fullName evidence="16">Multidrug resistance-associated protein 4</fullName>
    </recommendedName>
</protein>
<dbReference type="SMART" id="SM00382">
    <property type="entry name" value="AAA"/>
    <property type="match status" value="1"/>
</dbReference>
<evidence type="ECO:0000256" key="8">
    <source>
        <dbReference type="ARBA" id="ARBA00023136"/>
    </source>
</evidence>
<dbReference type="Pfam" id="PF00664">
    <property type="entry name" value="ABC_membrane"/>
    <property type="match status" value="1"/>
</dbReference>
<feature type="domain" description="ABC transporter" evidence="12">
    <location>
        <begin position="418"/>
        <end position="647"/>
    </location>
</feature>
<dbReference type="InterPro" id="IPR036640">
    <property type="entry name" value="ABC1_TM_sf"/>
</dbReference>
<dbReference type="Pfam" id="PF00005">
    <property type="entry name" value="ABC_tran"/>
    <property type="match status" value="2"/>
</dbReference>
<dbReference type="Proteomes" id="UP000053105">
    <property type="component" value="Unassembled WGS sequence"/>
</dbReference>
<keyword evidence="6" id="KW-0067">ATP-binding</keyword>
<evidence type="ECO:0000256" key="3">
    <source>
        <dbReference type="ARBA" id="ARBA00022692"/>
    </source>
</evidence>
<keyword evidence="3 11" id="KW-0812">Transmembrane</keyword>
<dbReference type="InterPro" id="IPR027417">
    <property type="entry name" value="P-loop_NTPase"/>
</dbReference>
<evidence type="ECO:0000256" key="11">
    <source>
        <dbReference type="SAM" id="Phobius"/>
    </source>
</evidence>
<dbReference type="SUPFAM" id="SSF90123">
    <property type="entry name" value="ABC transporter transmembrane region"/>
    <property type="match status" value="2"/>
</dbReference>
<dbReference type="InterPro" id="IPR003593">
    <property type="entry name" value="AAA+_ATPase"/>
</dbReference>
<dbReference type="PROSITE" id="PS50929">
    <property type="entry name" value="ABC_TM1F"/>
    <property type="match status" value="1"/>
</dbReference>
<dbReference type="InterPro" id="IPR011527">
    <property type="entry name" value="ABC1_TM_dom"/>
</dbReference>
<keyword evidence="8 11" id="KW-0472">Membrane</keyword>
<sequence>MEVKFAYIKQNPKETANPISRLFFGWMKDLYVRGTKRELTLSDLYHPMKSDSSKIVTDRLQESWNQELQKWQQKKKETQYEKSKENDDSPRLERALIRAFWKEYFFAGILVAVVYSGLFIFNPLILSWIIGYFKIDDEAAETATENEILRLGKGALIQMSAGQVVNLLSNDVSRFDELCCYLNFLWITPIQIIIVATIMWHKLGTASLVGIVTLLLITLPISTVFLRMTQKFREIIASWTDKRMQLMNELIGGIQVIKMYAWEKPFRKIVTNIRSVESKAIRSTTYIRASHLSFSVFVNRFILFVTLLTYTALGNETKAELTFMMFSYFQVIQITTTLFFPHALLLSGETSVSIKRLQKFLLLEEHTNEERTPNQNRVLKFKKKNMEKGSVESIKMRTINANQNLNSKNVDEQVAVSIELERVSANWIPKQLPPTLCNLSVKIEGGDLCALVGPVGSGKSSILYLLLKELRLGAGKMKLTTNKDTRAKISYASQEAWLFSGSVRDNILFGQPYDKDRYMAVTRACALIKDFQQLPYGDMSNVGEGGSSLSGGQKARVNLARAVYRKADVYLFDDPLSAVDSRVAKHLFYRCIKNYLRGATRILVTHQLQFIRQTDTVAVLDRGSISMYGTYKELSKSNENFMEIMNRIETSTEAKKQTEVAEASESLERKLSRNGVRRLSSVISTNSSVVSYDYEECMSVPDNNEAVATGRFSNKIYKKYFQSGGSIYALIALLVMFIVSQVAMSGNDYWVSYWTNTEIIRRSLNKNNSFKPQYSFYVLNDTMLSRVFNLDKHGLLGTVDAIYLKDIEQIFQGHGFCGRSDAQGDTRDQSGVPHDNQYHLHGGDCKLLDVSSVSANLEYLAKSPVFSHVNATLSGLTTIRSSGSNIVELLQKQFDDLQDVHTGTWHMSIVVPVIFGLYMDLFVTLFIACICFSFAVMNIDSILGGNVGLAISQSLGIMGSLQHAVKRNGEMMSHVASVERILEYTNLPKEASWTSDDPPPADWPKHGQVTLNNVSMKYDKEEAPVLKNLNLTIEDGWKVGVVDTRTLGLHELRSRISIIPQQPFLVTESLRYNLDPFRSYDDALLWDSLRQVELNDITLDQMVMSGGSNLSIGQKQLICLARAILKNNRILVLDEATANIDTHTDDLIQKTIRTRFADCTVITIAHRLHTIIDSDRIIVMDFGSIAEFGRPYELLRDKPQGIFSQMVNNTGMLMSQSLRDQAQLAYAKNTEEISLDISRTPSTGSDSTDTVVQSSL</sequence>
<feature type="domain" description="ABC transmembrane type-1" evidence="13">
    <location>
        <begin position="148"/>
        <end position="333"/>
    </location>
</feature>
<proteinExistence type="predicted"/>
<feature type="transmembrane region" description="Helical" evidence="11">
    <location>
        <begin position="180"/>
        <end position="200"/>
    </location>
</feature>
<dbReference type="PROSITE" id="PS00211">
    <property type="entry name" value="ABC_TRANSPORTER_1"/>
    <property type="match status" value="1"/>
</dbReference>
<dbReference type="CDD" id="cd03250">
    <property type="entry name" value="ABCC_MRP_domain1"/>
    <property type="match status" value="1"/>
</dbReference>
<dbReference type="InterPro" id="IPR003439">
    <property type="entry name" value="ABC_transporter-like_ATP-bd"/>
</dbReference>
<evidence type="ECO:0000259" key="13">
    <source>
        <dbReference type="PROSITE" id="PS50929"/>
    </source>
</evidence>
<feature type="coiled-coil region" evidence="9">
    <location>
        <begin position="61"/>
        <end position="88"/>
    </location>
</feature>
<evidence type="ECO:0000256" key="6">
    <source>
        <dbReference type="ARBA" id="ARBA00022840"/>
    </source>
</evidence>
<dbReference type="InterPro" id="IPR017871">
    <property type="entry name" value="ABC_transporter-like_CS"/>
</dbReference>
<accession>A0A0M8ZYZ6</accession>
<dbReference type="FunFam" id="3.40.50.300:FF:000163">
    <property type="entry name" value="Multidrug resistance-associated protein member 4"/>
    <property type="match status" value="1"/>
</dbReference>
<feature type="transmembrane region" description="Helical" evidence="11">
    <location>
        <begin position="725"/>
        <end position="744"/>
    </location>
</feature>
<organism evidence="14 15">
    <name type="scientific">Melipona quadrifasciata</name>
    <dbReference type="NCBI Taxonomy" id="166423"/>
    <lineage>
        <taxon>Eukaryota</taxon>
        <taxon>Metazoa</taxon>
        <taxon>Ecdysozoa</taxon>
        <taxon>Arthropoda</taxon>
        <taxon>Hexapoda</taxon>
        <taxon>Insecta</taxon>
        <taxon>Pterygota</taxon>
        <taxon>Neoptera</taxon>
        <taxon>Endopterygota</taxon>
        <taxon>Hymenoptera</taxon>
        <taxon>Apocrita</taxon>
        <taxon>Aculeata</taxon>
        <taxon>Apoidea</taxon>
        <taxon>Anthophila</taxon>
        <taxon>Apidae</taxon>
        <taxon>Melipona</taxon>
    </lineage>
</organism>
<keyword evidence="5" id="KW-0547">Nucleotide-binding</keyword>
<dbReference type="OrthoDB" id="6500128at2759"/>